<dbReference type="PROSITE" id="PS50002">
    <property type="entry name" value="SH3"/>
    <property type="match status" value="1"/>
</dbReference>
<comment type="subcellular location">
    <subcellularLocation>
        <location evidence="2">Apical cell membrane</location>
    </subcellularLocation>
    <subcellularLocation>
        <location evidence="3">Cell junction</location>
    </subcellularLocation>
    <subcellularLocation>
        <location evidence="1">Cell membrane</location>
        <topology evidence="1">Peripheral membrane protein</topology>
    </subcellularLocation>
    <subcellularLocation>
        <location evidence="4">Cytoplasm</location>
    </subcellularLocation>
    <subcellularLocation>
        <location evidence="5">Endoplasmic reticulum membrane</location>
    </subcellularLocation>
</comment>
<dbReference type="PANTHER" id="PTHR23119">
    <property type="entry name" value="DISCS LARGE"/>
    <property type="match status" value="1"/>
</dbReference>
<dbReference type="PROSITE" id="PS50052">
    <property type="entry name" value="GUANYLATE_KINASE_2"/>
    <property type="match status" value="1"/>
</dbReference>
<dbReference type="Pfam" id="PF10608">
    <property type="entry name" value="MAGUK_N_PEST"/>
    <property type="match status" value="1"/>
</dbReference>
<evidence type="ECO:0000256" key="16">
    <source>
        <dbReference type="SAM" id="MobiDB-lite"/>
    </source>
</evidence>
<evidence type="ECO:0000259" key="17">
    <source>
        <dbReference type="PROSITE" id="PS50002"/>
    </source>
</evidence>
<dbReference type="PROSITE" id="PS00856">
    <property type="entry name" value="GUANYLATE_KINASE_1"/>
    <property type="match status" value="1"/>
</dbReference>
<protein>
    <recommendedName>
        <fullName evidence="14">Disks large homolog 1</fullName>
    </recommendedName>
</protein>
<feature type="domain" description="SH3" evidence="17">
    <location>
        <begin position="649"/>
        <end position="719"/>
    </location>
</feature>
<dbReference type="SMART" id="SM00326">
    <property type="entry name" value="SH3"/>
    <property type="match status" value="1"/>
</dbReference>
<dbReference type="PIRSF" id="PIRSF001741">
    <property type="entry name" value="MAGUK_DLGH"/>
    <property type="match status" value="1"/>
</dbReference>
<dbReference type="GO" id="GO:0043113">
    <property type="term" value="P:receptor clustering"/>
    <property type="evidence" value="ECO:0007669"/>
    <property type="project" value="TreeGrafter"/>
</dbReference>
<feature type="domain" description="PDZ" evidence="19">
    <location>
        <begin position="287"/>
        <end position="374"/>
    </location>
</feature>
<evidence type="ECO:0000256" key="13">
    <source>
        <dbReference type="ARBA" id="ARBA00023136"/>
    </source>
</evidence>
<proteinExistence type="inferred from homology"/>
<dbReference type="Proteomes" id="UP001155660">
    <property type="component" value="Chromosome A2"/>
</dbReference>
<evidence type="ECO:0000256" key="7">
    <source>
        <dbReference type="ARBA" id="ARBA00022443"/>
    </source>
</evidence>
<dbReference type="PROSITE" id="PS51022">
    <property type="entry name" value="L27"/>
    <property type="match status" value="1"/>
</dbReference>
<dbReference type="GO" id="GO:0005789">
    <property type="term" value="C:endoplasmic reticulum membrane"/>
    <property type="evidence" value="ECO:0007669"/>
    <property type="project" value="UniProtKB-SubCell"/>
</dbReference>
<evidence type="ECO:0000256" key="2">
    <source>
        <dbReference type="ARBA" id="ARBA00004221"/>
    </source>
</evidence>
<dbReference type="RefSeq" id="XP_042624287.1">
    <property type="nucleotide sequence ID" value="XM_042768353.1"/>
</dbReference>
<keyword evidence="8" id="KW-1003">Cell membrane</keyword>
<keyword evidence="11" id="KW-0256">Endoplasmic reticulum</keyword>
<dbReference type="CDD" id="cd00071">
    <property type="entry name" value="GMPK"/>
    <property type="match status" value="1"/>
</dbReference>
<dbReference type="InterPro" id="IPR020590">
    <property type="entry name" value="Guanylate_kinase_CS"/>
</dbReference>
<evidence type="ECO:0000256" key="10">
    <source>
        <dbReference type="ARBA" id="ARBA00022737"/>
    </source>
</evidence>
<evidence type="ECO:0000259" key="19">
    <source>
        <dbReference type="PROSITE" id="PS50106"/>
    </source>
</evidence>
<evidence type="ECO:0000256" key="8">
    <source>
        <dbReference type="ARBA" id="ARBA00022475"/>
    </source>
</evidence>
<dbReference type="GO" id="GO:0019901">
    <property type="term" value="F:protein kinase binding"/>
    <property type="evidence" value="ECO:0007669"/>
    <property type="project" value="TreeGrafter"/>
</dbReference>
<feature type="domain" description="PDZ" evidence="19">
    <location>
        <begin position="534"/>
        <end position="615"/>
    </location>
</feature>
<dbReference type="GO" id="GO:0070161">
    <property type="term" value="C:anchoring junction"/>
    <property type="evidence" value="ECO:0007669"/>
    <property type="project" value="UniProtKB-SubCell"/>
</dbReference>
<dbReference type="CDD" id="cd06723">
    <property type="entry name" value="PDZ1_Dlg1-2-4-like"/>
    <property type="match status" value="1"/>
</dbReference>
<dbReference type="CDD" id="cd12031">
    <property type="entry name" value="SH3_DLG1"/>
    <property type="match status" value="1"/>
</dbReference>
<dbReference type="FunFam" id="3.40.50.300:FF:001402">
    <property type="entry name" value="Discs, large homolog 3 (Drosophila)"/>
    <property type="match status" value="1"/>
</dbReference>
<dbReference type="InterPro" id="IPR001478">
    <property type="entry name" value="PDZ"/>
</dbReference>
<keyword evidence="12" id="KW-0965">Cell junction</keyword>
<evidence type="ECO:0000256" key="1">
    <source>
        <dbReference type="ARBA" id="ARBA00004202"/>
    </source>
</evidence>
<dbReference type="GO" id="GO:0043005">
    <property type="term" value="C:neuron projection"/>
    <property type="evidence" value="ECO:0007669"/>
    <property type="project" value="TreeGrafter"/>
</dbReference>
<dbReference type="GO" id="GO:0031594">
    <property type="term" value="C:neuromuscular junction"/>
    <property type="evidence" value="ECO:0007669"/>
    <property type="project" value="TreeGrafter"/>
</dbReference>
<dbReference type="InterPro" id="IPR008144">
    <property type="entry name" value="Guanylate_kin-like_dom"/>
</dbReference>
<feature type="domain" description="L27" evidence="20">
    <location>
        <begin position="4"/>
        <end position="64"/>
    </location>
</feature>
<dbReference type="InterPro" id="IPR019583">
    <property type="entry name" value="DLG1-4_PDZ_assoc"/>
</dbReference>
<dbReference type="InterPro" id="IPR016313">
    <property type="entry name" value="DLG1-like"/>
</dbReference>
<dbReference type="FunFam" id="2.30.42.10:FF:000002">
    <property type="entry name" value="Disks large homolog 4 isoform 2"/>
    <property type="match status" value="1"/>
</dbReference>
<dbReference type="InterPro" id="IPR001452">
    <property type="entry name" value="SH3_domain"/>
</dbReference>
<dbReference type="SMART" id="SM00072">
    <property type="entry name" value="GuKc"/>
    <property type="match status" value="1"/>
</dbReference>
<organism evidence="21">
    <name type="scientific">Cyprinus carpio</name>
    <name type="common">Common carp</name>
    <dbReference type="NCBI Taxonomy" id="7962"/>
    <lineage>
        <taxon>Eukaryota</taxon>
        <taxon>Metazoa</taxon>
        <taxon>Chordata</taxon>
        <taxon>Craniata</taxon>
        <taxon>Vertebrata</taxon>
        <taxon>Euteleostomi</taxon>
        <taxon>Actinopterygii</taxon>
        <taxon>Neopterygii</taxon>
        <taxon>Teleostei</taxon>
        <taxon>Ostariophysi</taxon>
        <taxon>Cypriniformes</taxon>
        <taxon>Cyprinidae</taxon>
        <taxon>Cyprininae</taxon>
        <taxon>Cyprinus</taxon>
    </lineage>
</organism>
<dbReference type="PROSITE" id="PS50106">
    <property type="entry name" value="PDZ"/>
    <property type="match status" value="3"/>
</dbReference>
<dbReference type="CDD" id="cd06724">
    <property type="entry name" value="PDZ2_Dlg1-2-4-like"/>
    <property type="match status" value="1"/>
</dbReference>
<dbReference type="Pfam" id="PF00595">
    <property type="entry name" value="PDZ"/>
    <property type="match status" value="3"/>
</dbReference>
<dbReference type="SMART" id="SM01277">
    <property type="entry name" value="MAGUK_N_PEST"/>
    <property type="match status" value="1"/>
</dbReference>
<dbReference type="SMR" id="A0A9Q9YQ14"/>
<feature type="region of interest" description="Disordered" evidence="16">
    <location>
        <begin position="697"/>
        <end position="716"/>
    </location>
</feature>
<dbReference type="FunFam" id="2.30.42.10:FF:000049">
    <property type="entry name" value="disks large homolog 1 isoform X1"/>
    <property type="match status" value="1"/>
</dbReference>
<name>A0A9Q9YQ14_CYPCA</name>
<dbReference type="InterPro" id="IPR004172">
    <property type="entry name" value="L27_dom"/>
</dbReference>
<dbReference type="FunFam" id="2.30.30.40:FF:000058">
    <property type="entry name" value="Disks large homolog 1 isoform X1"/>
    <property type="match status" value="1"/>
</dbReference>
<dbReference type="Pfam" id="PF09058">
    <property type="entry name" value="L27_1"/>
    <property type="match status" value="1"/>
</dbReference>
<dbReference type="GO" id="GO:0016323">
    <property type="term" value="C:basolateral plasma membrane"/>
    <property type="evidence" value="ECO:0007669"/>
    <property type="project" value="TreeGrafter"/>
</dbReference>
<evidence type="ECO:0000256" key="14">
    <source>
        <dbReference type="ARBA" id="ARBA00044189"/>
    </source>
</evidence>
<evidence type="ECO:0000256" key="6">
    <source>
        <dbReference type="ARBA" id="ARBA00007014"/>
    </source>
</evidence>
<dbReference type="GO" id="GO:0098839">
    <property type="term" value="C:postsynaptic density membrane"/>
    <property type="evidence" value="ECO:0007669"/>
    <property type="project" value="TreeGrafter"/>
</dbReference>
<dbReference type="GO" id="GO:0045197">
    <property type="term" value="P:establishment or maintenance of epithelial cell apical/basal polarity"/>
    <property type="evidence" value="ECO:0007669"/>
    <property type="project" value="TreeGrafter"/>
</dbReference>
<evidence type="ECO:0000256" key="15">
    <source>
        <dbReference type="PROSITE-ProRule" id="PRU00192"/>
    </source>
</evidence>
<evidence type="ECO:0000256" key="9">
    <source>
        <dbReference type="ARBA" id="ARBA00022490"/>
    </source>
</evidence>
<dbReference type="GO" id="GO:0016324">
    <property type="term" value="C:apical plasma membrane"/>
    <property type="evidence" value="ECO:0007669"/>
    <property type="project" value="UniProtKB-SubCell"/>
</dbReference>
<keyword evidence="10" id="KW-0677">Repeat</keyword>
<dbReference type="SMART" id="SM00228">
    <property type="entry name" value="PDZ"/>
    <property type="match status" value="3"/>
</dbReference>
<feature type="compositionally biased region" description="Polar residues" evidence="16">
    <location>
        <begin position="749"/>
        <end position="761"/>
    </location>
</feature>
<keyword evidence="9" id="KW-0963">Cytoplasm</keyword>
<evidence type="ECO:0000256" key="3">
    <source>
        <dbReference type="ARBA" id="ARBA00004282"/>
    </source>
</evidence>
<feature type="region of interest" description="Disordered" evidence="16">
    <location>
        <begin position="725"/>
        <end position="761"/>
    </location>
</feature>
<dbReference type="FunFam" id="2.30.30.40:FF:000008">
    <property type="entry name" value="Disks large homolog 1 isoform 2"/>
    <property type="match status" value="1"/>
</dbReference>
<sequence length="972" mass="107723">MPVRKKDAQRAMLLLEEYRTKLSNTEDRQLRNSIQRVIDIFQSNLFQALIDIQEFYEVTLLDNQRCGESVKVPDAIPPVNLWDFSSIQSTTVTSDTLPSLSTSIEDSPLLNEILHVLAKAKSSPSELDQKHRHHDEDTGSPQEQSSPQFTDEAPGPELVQVAEKNLSQIENIHGYVAHAHISPMKVESLECIFDGPSTVVNEESPPPPTTPLSNPYPQSPVTVQQTDAVPPSTLIIPVIPISTVPVEPAVISSSTSQANPPPVVVNTESLDSAPYVNGTEADFEYEEITLERGNSGLGFSIAGGTDNPHIGEDPSIFITKVIPGGAAAQDGRLRVNDVILRVNEADVRDVTHSKAVEALKEAGSLVRLYVRRRKSAAEKVMEIKLIKGPKGLGFSIAGGVGNQHIPGDNSIYVTKIIEGGAAHKDGRLQIGDKLLAVNSSCLEEVTHEHAVTALKNTPDVVYLKVAKPNSVFMNDSFAPPDITNSYSQHMENHISPPSYLSQPLPPVHSGRYSPTPKTMVGDDDVTSLCREPRKVVLHRGSTGLGFNIVGGEDGEGIFISFILAGGPADLCGELRKGDRLVSVNGIDLRSATHEQAAAALKNAGQTVTIVAQYRPEEYSRFEAKIHDLREQMMNSSISSGSGSLRTSQKRSLYVRALFDYDKTKDSGLPSQGLNFKFGDILHVVNASDDEWWQARQVTPQGEAEEMGVIPSKRRVEKKERARLKTVKFNSKSRDKGDNPDDMLSKGQKHMTSNASDSESSYRGQEEYLLSYEPVCQQEVNYSRPVIILGPMKDRVNDDLISEFPDKFGSCVPHTTRPKRDYEVDGRDYHFVVSREQMERDIQEHKFIEAGQYNNHLYGTSVQSVREVAEKGKHCILDVSGNAIKRLQVAVLYPIAIFIKPKSVENIMEMNKRLTEEQGRKTYDRAMKLEQEFMEHFTAVVQGDTLEEIYDLVKQIIEEQSGPYIWVQSKEKL</sequence>
<dbReference type="PANTHER" id="PTHR23119:SF5">
    <property type="entry name" value="DISKS LARGE HOMOLOG 1"/>
    <property type="match status" value="1"/>
</dbReference>
<dbReference type="GO" id="GO:0097120">
    <property type="term" value="P:receptor localization to synapse"/>
    <property type="evidence" value="ECO:0007669"/>
    <property type="project" value="TreeGrafter"/>
</dbReference>
<dbReference type="GO" id="GO:0099072">
    <property type="term" value="P:regulation of postsynaptic membrane neurotransmitter receptor levels"/>
    <property type="evidence" value="ECO:0007669"/>
    <property type="project" value="TreeGrafter"/>
</dbReference>
<keyword evidence="7 15" id="KW-0728">SH3 domain</keyword>
<dbReference type="Pfam" id="PF10600">
    <property type="entry name" value="PDZ_assoc"/>
    <property type="match status" value="1"/>
</dbReference>
<dbReference type="Pfam" id="PF00625">
    <property type="entry name" value="Guanylate_kin"/>
    <property type="match status" value="1"/>
</dbReference>
<dbReference type="InterPro" id="IPR015143">
    <property type="entry name" value="L27_1"/>
</dbReference>
<dbReference type="SMART" id="SM00569">
    <property type="entry name" value="L27"/>
    <property type="match status" value="1"/>
</dbReference>
<dbReference type="CDD" id="cd06795">
    <property type="entry name" value="PDZ3_Dlg1-2-4-like"/>
    <property type="match status" value="1"/>
</dbReference>
<dbReference type="InterPro" id="IPR019590">
    <property type="entry name" value="DLG1_PEST_dom"/>
</dbReference>
<dbReference type="FunFam" id="2.30.42.10:FF:000001">
    <property type="entry name" value="Disks large homolog 1 isoform 2"/>
    <property type="match status" value="1"/>
</dbReference>
<dbReference type="InterPro" id="IPR050614">
    <property type="entry name" value="Synaptic_Scaffolding_LAP-MAGUK"/>
</dbReference>
<feature type="compositionally biased region" description="Polar residues" evidence="16">
    <location>
        <begin position="139"/>
        <end position="149"/>
    </location>
</feature>
<evidence type="ECO:0000313" key="21">
    <source>
        <dbReference type="RefSeq" id="XP_042624287.1"/>
    </source>
</evidence>
<evidence type="ECO:0000259" key="18">
    <source>
        <dbReference type="PROSITE" id="PS50052"/>
    </source>
</evidence>
<evidence type="ECO:0000256" key="12">
    <source>
        <dbReference type="ARBA" id="ARBA00022949"/>
    </source>
</evidence>
<dbReference type="Pfam" id="PF00018">
    <property type="entry name" value="SH3_1"/>
    <property type="match status" value="1"/>
</dbReference>
<dbReference type="GO" id="GO:0035255">
    <property type="term" value="F:ionotropic glutamate receptor binding"/>
    <property type="evidence" value="ECO:0007669"/>
    <property type="project" value="TreeGrafter"/>
</dbReference>
<dbReference type="FunFam" id="1.10.287.470:FF:000001">
    <property type="entry name" value="Disks large 1 isoform X3"/>
    <property type="match status" value="1"/>
</dbReference>
<dbReference type="InterPro" id="IPR008145">
    <property type="entry name" value="GK/Ca_channel_bsu"/>
</dbReference>
<feature type="region of interest" description="Disordered" evidence="16">
    <location>
        <begin position="121"/>
        <end position="153"/>
    </location>
</feature>
<evidence type="ECO:0000256" key="11">
    <source>
        <dbReference type="ARBA" id="ARBA00022824"/>
    </source>
</evidence>
<feature type="domain" description="Guanylate kinase-like" evidence="18">
    <location>
        <begin position="782"/>
        <end position="957"/>
    </location>
</feature>
<keyword evidence="13" id="KW-0472">Membrane</keyword>
<dbReference type="GeneID" id="109052896"/>
<gene>
    <name evidence="21" type="primary">LOC109052896</name>
</gene>
<dbReference type="GO" id="GO:0007268">
    <property type="term" value="P:chemical synaptic transmission"/>
    <property type="evidence" value="ECO:0007669"/>
    <property type="project" value="TreeGrafter"/>
</dbReference>
<evidence type="ECO:0000256" key="5">
    <source>
        <dbReference type="ARBA" id="ARBA00004586"/>
    </source>
</evidence>
<dbReference type="FunFam" id="3.30.63.10:FF:000001">
    <property type="entry name" value="Disks large homolog 1 isoform 2"/>
    <property type="match status" value="1"/>
</dbReference>
<feature type="domain" description="PDZ" evidence="19">
    <location>
        <begin position="382"/>
        <end position="469"/>
    </location>
</feature>
<dbReference type="GO" id="GO:0098609">
    <property type="term" value="P:cell-cell adhesion"/>
    <property type="evidence" value="ECO:0007669"/>
    <property type="project" value="TreeGrafter"/>
</dbReference>
<dbReference type="AlphaFoldDB" id="A0A9Q9YQ14"/>
<reference evidence="21" key="1">
    <citation type="submission" date="2025-08" db="UniProtKB">
        <authorList>
            <consortium name="RefSeq"/>
        </authorList>
    </citation>
    <scope>IDENTIFICATION</scope>
    <source>
        <tissue evidence="21">Muscle</tissue>
    </source>
</reference>
<accession>A0A9Q9YQ14</accession>
<comment type="similarity">
    <text evidence="6">Belongs to the MAGUK family.</text>
</comment>
<evidence type="ECO:0000256" key="4">
    <source>
        <dbReference type="ARBA" id="ARBA00004496"/>
    </source>
</evidence>
<evidence type="ECO:0000259" key="20">
    <source>
        <dbReference type="PROSITE" id="PS51022"/>
    </source>
</evidence>